<keyword evidence="3" id="KW-1185">Reference proteome</keyword>
<proteinExistence type="predicted"/>
<feature type="transmembrane region" description="Helical" evidence="1">
    <location>
        <begin position="9"/>
        <end position="27"/>
    </location>
</feature>
<keyword evidence="1" id="KW-1133">Transmembrane helix</keyword>
<dbReference type="AlphaFoldDB" id="M0C7Z8"/>
<sequence>MDQLTAHRLKLAVGIAILVGGLCWIAVDGRTTKNTFVVICGVGTLAEEQYRWNKTSS</sequence>
<dbReference type="EMBL" id="AOIS01000036">
    <property type="protein sequence ID" value="ELZ18462.1"/>
    <property type="molecule type" value="Genomic_DNA"/>
</dbReference>
<dbReference type="OrthoDB" id="372747at2157"/>
<name>M0C7Z8_9EURY</name>
<accession>M0C7Z8</accession>
<keyword evidence="1" id="KW-0472">Membrane</keyword>
<evidence type="ECO:0000313" key="3">
    <source>
        <dbReference type="Proteomes" id="UP000011657"/>
    </source>
</evidence>
<comment type="caution">
    <text evidence="2">The sequence shown here is derived from an EMBL/GenBank/DDBJ whole genome shotgun (WGS) entry which is preliminary data.</text>
</comment>
<reference evidence="2 3" key="1">
    <citation type="journal article" date="2014" name="PLoS Genet.">
        <title>Phylogenetically driven sequencing of extremely halophilic archaea reveals strategies for static and dynamic osmo-response.</title>
        <authorList>
            <person name="Becker E.A."/>
            <person name="Seitzer P.M."/>
            <person name="Tritt A."/>
            <person name="Larsen D."/>
            <person name="Krusor M."/>
            <person name="Yao A.I."/>
            <person name="Wu D."/>
            <person name="Madern D."/>
            <person name="Eisen J.A."/>
            <person name="Darling A.E."/>
            <person name="Facciotti M.T."/>
        </authorList>
    </citation>
    <scope>NUCLEOTIDE SEQUENCE [LARGE SCALE GENOMIC DNA]</scope>
    <source>
        <strain evidence="2 3">JCM 13891</strain>
    </source>
</reference>
<dbReference type="RefSeq" id="WP_008894373.1">
    <property type="nucleotide sequence ID" value="NZ_AOIS01000036.1"/>
</dbReference>
<evidence type="ECO:0000313" key="2">
    <source>
        <dbReference type="EMBL" id="ELZ18462.1"/>
    </source>
</evidence>
<protein>
    <submittedName>
        <fullName evidence="2">Uncharacterized protein</fullName>
    </submittedName>
</protein>
<dbReference type="PATRIC" id="fig|1227488.3.peg.2045"/>
<organism evidence="2 3">
    <name type="scientific">Haloterrigena salina JCM 13891</name>
    <dbReference type="NCBI Taxonomy" id="1227488"/>
    <lineage>
        <taxon>Archaea</taxon>
        <taxon>Methanobacteriati</taxon>
        <taxon>Methanobacteriota</taxon>
        <taxon>Stenosarchaea group</taxon>
        <taxon>Halobacteria</taxon>
        <taxon>Halobacteriales</taxon>
        <taxon>Natrialbaceae</taxon>
        <taxon>Haloterrigena</taxon>
    </lineage>
</organism>
<dbReference type="Proteomes" id="UP000011657">
    <property type="component" value="Unassembled WGS sequence"/>
</dbReference>
<evidence type="ECO:0000256" key="1">
    <source>
        <dbReference type="SAM" id="Phobius"/>
    </source>
</evidence>
<keyword evidence="1" id="KW-0812">Transmembrane</keyword>
<gene>
    <name evidence="2" type="ORF">C477_10353</name>
</gene>